<name>A0A1H9YQ35_9GAMM</name>
<evidence type="ECO:0000256" key="4">
    <source>
        <dbReference type="ARBA" id="ARBA00013170"/>
    </source>
</evidence>
<feature type="transmembrane region" description="Helical" evidence="16">
    <location>
        <begin position="34"/>
        <end position="57"/>
    </location>
</feature>
<comment type="similarity">
    <text evidence="3 15">Belongs to the CDP-alcohol phosphatidyltransferase class-I family.</text>
</comment>
<evidence type="ECO:0000256" key="11">
    <source>
        <dbReference type="ARBA" id="ARBA00023136"/>
    </source>
</evidence>
<feature type="transmembrane region" description="Helical" evidence="16">
    <location>
        <begin position="6"/>
        <end position="27"/>
    </location>
</feature>
<evidence type="ECO:0000256" key="1">
    <source>
        <dbReference type="ARBA" id="ARBA00004141"/>
    </source>
</evidence>
<dbReference type="InterPro" id="IPR048254">
    <property type="entry name" value="CDP_ALCOHOL_P_TRANSF_CS"/>
</dbReference>
<keyword evidence="7 15" id="KW-0808">Transferase</keyword>
<sequence>MQHWRWIPNGLSFLRMLLVIPFAWALASGRYREALILFVVAAATDGLDGFLARFFGWKSRLGAILDPLADKLLMVTTYLVLSITGVFPLWLFMLVLGRDVVIVVGGLLFHRFVGRFEVEPSAFGKLNTLVQILAALAVMLHQAGLELTTWTQPAALWAVTVMALISGGHYVTVWGLRALRGGVS</sequence>
<dbReference type="InterPro" id="IPR043130">
    <property type="entry name" value="CDP-OH_PTrfase_TM_dom"/>
</dbReference>
<dbReference type="PANTHER" id="PTHR14269">
    <property type="entry name" value="CDP-DIACYLGLYCEROL--GLYCEROL-3-PHOSPHATE 3-PHOSPHATIDYLTRANSFERASE-RELATED"/>
    <property type="match status" value="1"/>
</dbReference>
<evidence type="ECO:0000256" key="13">
    <source>
        <dbReference type="ARBA" id="ARBA00023264"/>
    </source>
</evidence>
<evidence type="ECO:0000256" key="16">
    <source>
        <dbReference type="SAM" id="Phobius"/>
    </source>
</evidence>
<accession>A0A1H9YQ35</accession>
<organism evidence="17 18">
    <name type="scientific">Marinobacter segnicrescens</name>
    <dbReference type="NCBI Taxonomy" id="430453"/>
    <lineage>
        <taxon>Bacteria</taxon>
        <taxon>Pseudomonadati</taxon>
        <taxon>Pseudomonadota</taxon>
        <taxon>Gammaproteobacteria</taxon>
        <taxon>Pseudomonadales</taxon>
        <taxon>Marinobacteraceae</taxon>
        <taxon>Marinobacter</taxon>
    </lineage>
</organism>
<proteinExistence type="inferred from homology"/>
<keyword evidence="13" id="KW-1208">Phospholipid metabolism</keyword>
<dbReference type="PIRSF" id="PIRSF000847">
    <property type="entry name" value="Phos_ph_gly_syn"/>
    <property type="match status" value="1"/>
</dbReference>
<evidence type="ECO:0000256" key="9">
    <source>
        <dbReference type="ARBA" id="ARBA00022989"/>
    </source>
</evidence>
<dbReference type="EMBL" id="FOHZ01000001">
    <property type="protein sequence ID" value="SES70598.1"/>
    <property type="molecule type" value="Genomic_DNA"/>
</dbReference>
<evidence type="ECO:0000256" key="6">
    <source>
        <dbReference type="ARBA" id="ARBA00022516"/>
    </source>
</evidence>
<comment type="catalytic activity">
    <reaction evidence="14">
        <text>a CDP-1,2-diacyl-sn-glycerol + sn-glycerol 3-phosphate = a 1,2-diacyl-sn-glycero-3-phospho-(1'-sn-glycero-3'-phosphate) + CMP + H(+)</text>
        <dbReference type="Rhea" id="RHEA:12593"/>
        <dbReference type="ChEBI" id="CHEBI:15378"/>
        <dbReference type="ChEBI" id="CHEBI:57597"/>
        <dbReference type="ChEBI" id="CHEBI:58332"/>
        <dbReference type="ChEBI" id="CHEBI:60110"/>
        <dbReference type="ChEBI" id="CHEBI:60377"/>
        <dbReference type="EC" id="2.7.8.5"/>
    </reaction>
</comment>
<dbReference type="RefSeq" id="WP_091848412.1">
    <property type="nucleotide sequence ID" value="NZ_FOHZ01000001.1"/>
</dbReference>
<evidence type="ECO:0000256" key="3">
    <source>
        <dbReference type="ARBA" id="ARBA00010441"/>
    </source>
</evidence>
<dbReference type="EC" id="2.7.8.5" evidence="4"/>
<feature type="transmembrane region" description="Helical" evidence="16">
    <location>
        <begin position="77"/>
        <end position="110"/>
    </location>
</feature>
<evidence type="ECO:0000313" key="17">
    <source>
        <dbReference type="EMBL" id="SES70598.1"/>
    </source>
</evidence>
<gene>
    <name evidence="17" type="ORF">SAMN04487962_101260</name>
</gene>
<evidence type="ECO:0000256" key="14">
    <source>
        <dbReference type="ARBA" id="ARBA00048586"/>
    </source>
</evidence>
<keyword evidence="8 16" id="KW-0812">Transmembrane</keyword>
<dbReference type="Gene3D" id="1.20.120.1760">
    <property type="match status" value="1"/>
</dbReference>
<evidence type="ECO:0000313" key="18">
    <source>
        <dbReference type="Proteomes" id="UP000198762"/>
    </source>
</evidence>
<feature type="transmembrane region" description="Helical" evidence="16">
    <location>
        <begin position="155"/>
        <end position="176"/>
    </location>
</feature>
<dbReference type="InterPro" id="IPR000462">
    <property type="entry name" value="CDP-OH_P_trans"/>
</dbReference>
<dbReference type="PANTHER" id="PTHR14269:SF11">
    <property type="entry name" value="CDP-DIACYLGLYCEROL--GLYCEROL-3-PHOSPHATE 3-PHOSPHATIDYLTRANSFERASE"/>
    <property type="match status" value="1"/>
</dbReference>
<dbReference type="PROSITE" id="PS00379">
    <property type="entry name" value="CDP_ALCOHOL_P_TRANSF"/>
    <property type="match status" value="1"/>
</dbReference>
<keyword evidence="12" id="KW-0594">Phospholipid biosynthesis</keyword>
<evidence type="ECO:0000256" key="7">
    <source>
        <dbReference type="ARBA" id="ARBA00022679"/>
    </source>
</evidence>
<dbReference type="InterPro" id="IPR050324">
    <property type="entry name" value="CDP-alcohol_PTase-I"/>
</dbReference>
<keyword evidence="9 16" id="KW-1133">Transmembrane helix</keyword>
<evidence type="ECO:0000256" key="5">
    <source>
        <dbReference type="ARBA" id="ARBA00014944"/>
    </source>
</evidence>
<reference evidence="18" key="1">
    <citation type="submission" date="2016-10" db="EMBL/GenBank/DDBJ databases">
        <authorList>
            <person name="Varghese N."/>
            <person name="Submissions S."/>
        </authorList>
    </citation>
    <scope>NUCLEOTIDE SEQUENCE [LARGE SCALE GENOMIC DNA]</scope>
    <source>
        <strain evidence="18">CGMCC 1.6489</strain>
    </source>
</reference>
<dbReference type="GO" id="GO:0008444">
    <property type="term" value="F:CDP-diacylglycerol-glycerol-3-phosphate 3-phosphatidyltransferase activity"/>
    <property type="evidence" value="ECO:0007669"/>
    <property type="project" value="UniProtKB-EC"/>
</dbReference>
<evidence type="ECO:0000256" key="2">
    <source>
        <dbReference type="ARBA" id="ARBA00005042"/>
    </source>
</evidence>
<protein>
    <recommendedName>
        <fullName evidence="5">CDP-diacylglycerol--glycerol-3-phosphate 3-phosphatidyltransferase</fullName>
        <ecNumber evidence="4">2.7.8.5</ecNumber>
    </recommendedName>
</protein>
<keyword evidence="6" id="KW-0444">Lipid biosynthesis</keyword>
<dbReference type="InterPro" id="IPR004570">
    <property type="entry name" value="Phosphatidylglycerol_P_synth"/>
</dbReference>
<evidence type="ECO:0000256" key="10">
    <source>
        <dbReference type="ARBA" id="ARBA00023098"/>
    </source>
</evidence>
<dbReference type="Pfam" id="PF01066">
    <property type="entry name" value="CDP-OH_P_transf"/>
    <property type="match status" value="1"/>
</dbReference>
<keyword evidence="18" id="KW-1185">Reference proteome</keyword>
<dbReference type="GO" id="GO:0046474">
    <property type="term" value="P:glycerophospholipid biosynthetic process"/>
    <property type="evidence" value="ECO:0007669"/>
    <property type="project" value="TreeGrafter"/>
</dbReference>
<comment type="pathway">
    <text evidence="2">Phospholipid metabolism; phosphatidylglycerol biosynthesis; phosphatidylglycerol from CDP-diacylglycerol: step 1/2.</text>
</comment>
<evidence type="ECO:0000256" key="15">
    <source>
        <dbReference type="RuleBase" id="RU003750"/>
    </source>
</evidence>
<evidence type="ECO:0000256" key="8">
    <source>
        <dbReference type="ARBA" id="ARBA00022692"/>
    </source>
</evidence>
<dbReference type="STRING" id="430453.SAMN04487962_101260"/>
<evidence type="ECO:0000256" key="12">
    <source>
        <dbReference type="ARBA" id="ARBA00023209"/>
    </source>
</evidence>
<feature type="transmembrane region" description="Helical" evidence="16">
    <location>
        <begin position="122"/>
        <end position="143"/>
    </location>
</feature>
<keyword evidence="11 16" id="KW-0472">Membrane</keyword>
<dbReference type="Proteomes" id="UP000198762">
    <property type="component" value="Unassembled WGS sequence"/>
</dbReference>
<keyword evidence="10" id="KW-0443">Lipid metabolism</keyword>
<comment type="subcellular location">
    <subcellularLocation>
        <location evidence="1">Membrane</location>
        <topology evidence="1">Multi-pass membrane protein</topology>
    </subcellularLocation>
</comment>
<dbReference type="AlphaFoldDB" id="A0A1H9YQ35"/>
<dbReference type="OrthoDB" id="9796672at2"/>
<dbReference type="GO" id="GO:0016020">
    <property type="term" value="C:membrane"/>
    <property type="evidence" value="ECO:0007669"/>
    <property type="project" value="UniProtKB-SubCell"/>
</dbReference>